<comment type="caution">
    <text evidence="11">The sequence shown here is derived from an EMBL/GenBank/DDBJ whole genome shotgun (WGS) entry which is preliminary data.</text>
</comment>
<dbReference type="Proteomes" id="UP001500842">
    <property type="component" value="Unassembled WGS sequence"/>
</dbReference>
<dbReference type="SUPFAM" id="SSF143631">
    <property type="entry name" value="ApbE-like"/>
    <property type="match status" value="1"/>
</dbReference>
<evidence type="ECO:0000313" key="11">
    <source>
        <dbReference type="EMBL" id="GAA1535973.1"/>
    </source>
</evidence>
<keyword evidence="4" id="KW-0285">Flavoprotein</keyword>
<evidence type="ECO:0000256" key="10">
    <source>
        <dbReference type="ARBA" id="ARBA00048540"/>
    </source>
</evidence>
<keyword evidence="7" id="KW-0274">FAD</keyword>
<dbReference type="EC" id="2.7.1.180" evidence="2"/>
<dbReference type="PANTHER" id="PTHR30040:SF2">
    <property type="entry name" value="FAD:PROTEIN FMN TRANSFERASE"/>
    <property type="match status" value="1"/>
</dbReference>
<keyword evidence="12" id="KW-1185">Reference proteome</keyword>
<sequence>MTPAAPPATGHAFAALGTRWEVAGDALDLAPALRALDDLDRTWSRFREDSVVAHVARRGGVIPLDPATTRLLDLYDRLDALTGGAVNPLVGGSLEALGYDASYSLVAGAPVAAPPWRDVVRTPERLELPAPCVVDIGAAGKGLAVDLVAEALDRPAGALHWVDASGDLWNAPGHRPLRVALEDPADPAAAVGVVEVAPGQAIAASATNRRAWGDGLHHVLDARTGEPVRRVIATWAIADSALLADGAATALFFAAADRVAADLGVVAVRLLSDRTVDVGDGFTGEVFT</sequence>
<keyword evidence="5" id="KW-0808">Transferase</keyword>
<dbReference type="PANTHER" id="PTHR30040">
    <property type="entry name" value="THIAMINE BIOSYNTHESIS LIPOPROTEIN APBE"/>
    <property type="match status" value="1"/>
</dbReference>
<dbReference type="Pfam" id="PF02424">
    <property type="entry name" value="ApbE"/>
    <property type="match status" value="1"/>
</dbReference>
<accession>A0ABN2B8F8</accession>
<comment type="cofactor">
    <cofactor evidence="1">
        <name>Mg(2+)</name>
        <dbReference type="ChEBI" id="CHEBI:18420"/>
    </cofactor>
</comment>
<evidence type="ECO:0000256" key="9">
    <source>
        <dbReference type="ARBA" id="ARBA00031306"/>
    </source>
</evidence>
<evidence type="ECO:0000256" key="7">
    <source>
        <dbReference type="ARBA" id="ARBA00022827"/>
    </source>
</evidence>
<evidence type="ECO:0000313" key="12">
    <source>
        <dbReference type="Proteomes" id="UP001500842"/>
    </source>
</evidence>
<evidence type="ECO:0000256" key="8">
    <source>
        <dbReference type="ARBA" id="ARBA00022842"/>
    </source>
</evidence>
<evidence type="ECO:0000256" key="1">
    <source>
        <dbReference type="ARBA" id="ARBA00001946"/>
    </source>
</evidence>
<evidence type="ECO:0000256" key="2">
    <source>
        <dbReference type="ARBA" id="ARBA00011955"/>
    </source>
</evidence>
<keyword evidence="8" id="KW-0460">Magnesium</keyword>
<comment type="catalytic activity">
    <reaction evidence="10">
        <text>L-threonyl-[protein] + FAD = FMN-L-threonyl-[protein] + AMP + H(+)</text>
        <dbReference type="Rhea" id="RHEA:36847"/>
        <dbReference type="Rhea" id="RHEA-COMP:11060"/>
        <dbReference type="Rhea" id="RHEA-COMP:11061"/>
        <dbReference type="ChEBI" id="CHEBI:15378"/>
        <dbReference type="ChEBI" id="CHEBI:30013"/>
        <dbReference type="ChEBI" id="CHEBI:57692"/>
        <dbReference type="ChEBI" id="CHEBI:74257"/>
        <dbReference type="ChEBI" id="CHEBI:456215"/>
        <dbReference type="EC" id="2.7.1.180"/>
    </reaction>
</comment>
<evidence type="ECO:0000256" key="4">
    <source>
        <dbReference type="ARBA" id="ARBA00022630"/>
    </source>
</evidence>
<reference evidence="11 12" key="1">
    <citation type="journal article" date="2019" name="Int. J. Syst. Evol. Microbiol.">
        <title>The Global Catalogue of Microorganisms (GCM) 10K type strain sequencing project: providing services to taxonomists for standard genome sequencing and annotation.</title>
        <authorList>
            <consortium name="The Broad Institute Genomics Platform"/>
            <consortium name="The Broad Institute Genome Sequencing Center for Infectious Disease"/>
            <person name="Wu L."/>
            <person name="Ma J."/>
        </authorList>
    </citation>
    <scope>NUCLEOTIDE SEQUENCE [LARGE SCALE GENOMIC DNA]</scope>
    <source>
        <strain evidence="11 12">JCM 14942</strain>
    </source>
</reference>
<protein>
    <recommendedName>
        <fullName evidence="3">FAD:protein FMN transferase</fullName>
        <ecNumber evidence="2">2.7.1.180</ecNumber>
    </recommendedName>
    <alternativeName>
        <fullName evidence="9">Flavin transferase</fullName>
    </alternativeName>
</protein>
<dbReference type="InterPro" id="IPR003374">
    <property type="entry name" value="ApbE-like_sf"/>
</dbReference>
<evidence type="ECO:0000256" key="5">
    <source>
        <dbReference type="ARBA" id="ARBA00022679"/>
    </source>
</evidence>
<organism evidence="11 12">
    <name type="scientific">Nocardioides humi</name>
    <dbReference type="NCBI Taxonomy" id="449461"/>
    <lineage>
        <taxon>Bacteria</taxon>
        <taxon>Bacillati</taxon>
        <taxon>Actinomycetota</taxon>
        <taxon>Actinomycetes</taxon>
        <taxon>Propionibacteriales</taxon>
        <taxon>Nocardioidaceae</taxon>
        <taxon>Nocardioides</taxon>
    </lineage>
</organism>
<gene>
    <name evidence="11" type="ORF">GCM10009788_43470</name>
</gene>
<dbReference type="RefSeq" id="WP_141007546.1">
    <property type="nucleotide sequence ID" value="NZ_BAAAOR010000030.1"/>
</dbReference>
<dbReference type="EMBL" id="BAAAOR010000030">
    <property type="protein sequence ID" value="GAA1535973.1"/>
    <property type="molecule type" value="Genomic_DNA"/>
</dbReference>
<dbReference type="InterPro" id="IPR024932">
    <property type="entry name" value="ApbE"/>
</dbReference>
<proteinExistence type="predicted"/>
<dbReference type="Gene3D" id="3.10.520.10">
    <property type="entry name" value="ApbE-like domains"/>
    <property type="match status" value="1"/>
</dbReference>
<evidence type="ECO:0000256" key="3">
    <source>
        <dbReference type="ARBA" id="ARBA00016337"/>
    </source>
</evidence>
<evidence type="ECO:0000256" key="6">
    <source>
        <dbReference type="ARBA" id="ARBA00022723"/>
    </source>
</evidence>
<name>A0ABN2B8F8_9ACTN</name>
<keyword evidence="6" id="KW-0479">Metal-binding</keyword>